<feature type="region of interest" description="Disordered" evidence="1">
    <location>
        <begin position="56"/>
        <end position="124"/>
    </location>
</feature>
<dbReference type="AlphaFoldDB" id="A0A8R1DTT6"/>
<name>A0A8R1DTT6_CAEJA</name>
<evidence type="ECO:0000313" key="2">
    <source>
        <dbReference type="EnsemblMetazoa" id="CJA12243.1"/>
    </source>
</evidence>
<dbReference type="EnsemblMetazoa" id="CJA12243.1">
    <property type="protein sequence ID" value="CJA12243.1"/>
    <property type="gene ID" value="WBGene00131447"/>
</dbReference>
<reference evidence="2" key="2">
    <citation type="submission" date="2022-06" db="UniProtKB">
        <authorList>
            <consortium name="EnsemblMetazoa"/>
        </authorList>
    </citation>
    <scope>IDENTIFICATION</scope>
    <source>
        <strain evidence="2">DF5081</strain>
    </source>
</reference>
<evidence type="ECO:0000313" key="3">
    <source>
        <dbReference type="Proteomes" id="UP000005237"/>
    </source>
</evidence>
<dbReference type="Proteomes" id="UP000005237">
    <property type="component" value="Unassembled WGS sequence"/>
</dbReference>
<accession>A0A8R1DTT6</accession>
<reference evidence="3" key="1">
    <citation type="submission" date="2010-08" db="EMBL/GenBank/DDBJ databases">
        <authorList>
            <consortium name="Caenorhabditis japonica Sequencing Consortium"/>
            <person name="Wilson R.K."/>
        </authorList>
    </citation>
    <scope>NUCLEOTIDE SEQUENCE [LARGE SCALE GENOMIC DNA]</scope>
    <source>
        <strain evidence="3">DF5081</strain>
    </source>
</reference>
<feature type="compositionally biased region" description="Polar residues" evidence="1">
    <location>
        <begin position="56"/>
        <end position="65"/>
    </location>
</feature>
<feature type="compositionally biased region" description="Low complexity" evidence="1">
    <location>
        <begin position="66"/>
        <end position="92"/>
    </location>
</feature>
<evidence type="ECO:0000256" key="1">
    <source>
        <dbReference type="SAM" id="MobiDB-lite"/>
    </source>
</evidence>
<organism evidence="2 3">
    <name type="scientific">Caenorhabditis japonica</name>
    <dbReference type="NCBI Taxonomy" id="281687"/>
    <lineage>
        <taxon>Eukaryota</taxon>
        <taxon>Metazoa</taxon>
        <taxon>Ecdysozoa</taxon>
        <taxon>Nematoda</taxon>
        <taxon>Chromadorea</taxon>
        <taxon>Rhabditida</taxon>
        <taxon>Rhabditina</taxon>
        <taxon>Rhabditomorpha</taxon>
        <taxon>Rhabditoidea</taxon>
        <taxon>Rhabditidae</taxon>
        <taxon>Peloderinae</taxon>
        <taxon>Caenorhabditis</taxon>
    </lineage>
</organism>
<protein>
    <submittedName>
        <fullName evidence="2">Uncharacterized protein</fullName>
    </submittedName>
</protein>
<keyword evidence="3" id="KW-1185">Reference proteome</keyword>
<sequence>MGDQRFRIGRENFSVSAMNGNERYLSMPFARVKPPVVNKIDGRARILRPLRQTVMQTSTTHPNQATPSTSNVSSSSESRQSSSMHHSQSMPVLQSRASNSGAKPSTASQNQTASGRSTLTFPSNTTERNLLPLLTWIEMMRQKMEKMRQKSKKALSESMRDHSTMEDLSRAREVFVEMANIYNELNRTSQIKCRMNAVFDKRAIYKATEAAINTNLIIFGLWDVSKLFCIFAAY</sequence>
<proteinExistence type="predicted"/>
<feature type="compositionally biased region" description="Polar residues" evidence="1">
    <location>
        <begin position="95"/>
        <end position="124"/>
    </location>
</feature>